<dbReference type="InterPro" id="IPR011009">
    <property type="entry name" value="Kinase-like_dom_sf"/>
</dbReference>
<dbReference type="GO" id="GO:0005524">
    <property type="term" value="F:ATP binding"/>
    <property type="evidence" value="ECO:0007669"/>
    <property type="project" value="InterPro"/>
</dbReference>
<dbReference type="Proteomes" id="UP001177003">
    <property type="component" value="Chromosome 8"/>
</dbReference>
<name>A0AA36EJV4_LACSI</name>
<evidence type="ECO:0000313" key="2">
    <source>
        <dbReference type="EMBL" id="CAI9298663.1"/>
    </source>
</evidence>
<dbReference type="GO" id="GO:0004714">
    <property type="term" value="F:transmembrane receptor protein tyrosine kinase activity"/>
    <property type="evidence" value="ECO:0007669"/>
    <property type="project" value="InterPro"/>
</dbReference>
<evidence type="ECO:0000313" key="3">
    <source>
        <dbReference type="Proteomes" id="UP001177003"/>
    </source>
</evidence>
<dbReference type="SUPFAM" id="SSF56112">
    <property type="entry name" value="Protein kinase-like (PK-like)"/>
    <property type="match status" value="1"/>
</dbReference>
<dbReference type="PROSITE" id="PS50011">
    <property type="entry name" value="PROTEIN_KINASE_DOM"/>
    <property type="match status" value="1"/>
</dbReference>
<dbReference type="Gene3D" id="3.30.200.20">
    <property type="entry name" value="Phosphorylase Kinase, domain 1"/>
    <property type="match status" value="1"/>
</dbReference>
<dbReference type="AlphaFoldDB" id="A0AA36EJV4"/>
<reference evidence="2" key="1">
    <citation type="submission" date="2023-04" db="EMBL/GenBank/DDBJ databases">
        <authorList>
            <person name="Vijverberg K."/>
            <person name="Xiong W."/>
            <person name="Schranz E."/>
        </authorList>
    </citation>
    <scope>NUCLEOTIDE SEQUENCE</scope>
</reference>
<dbReference type="InterPro" id="IPR045272">
    <property type="entry name" value="ANXUR1/2-like"/>
</dbReference>
<dbReference type="GO" id="GO:0009506">
    <property type="term" value="C:plasmodesma"/>
    <property type="evidence" value="ECO:0007669"/>
    <property type="project" value="TreeGrafter"/>
</dbReference>
<organism evidence="2 3">
    <name type="scientific">Lactuca saligna</name>
    <name type="common">Willowleaf lettuce</name>
    <dbReference type="NCBI Taxonomy" id="75948"/>
    <lineage>
        <taxon>Eukaryota</taxon>
        <taxon>Viridiplantae</taxon>
        <taxon>Streptophyta</taxon>
        <taxon>Embryophyta</taxon>
        <taxon>Tracheophyta</taxon>
        <taxon>Spermatophyta</taxon>
        <taxon>Magnoliopsida</taxon>
        <taxon>eudicotyledons</taxon>
        <taxon>Gunneridae</taxon>
        <taxon>Pentapetalae</taxon>
        <taxon>asterids</taxon>
        <taxon>campanulids</taxon>
        <taxon>Asterales</taxon>
        <taxon>Asteraceae</taxon>
        <taxon>Cichorioideae</taxon>
        <taxon>Cichorieae</taxon>
        <taxon>Lactucinae</taxon>
        <taxon>Lactuca</taxon>
    </lineage>
</organism>
<dbReference type="PANTHER" id="PTHR27003:SF383">
    <property type="entry name" value="TYROSINE-PROTEIN KINASE, NON-RECEPTOR JAK_TYK2-RELATED"/>
    <property type="match status" value="1"/>
</dbReference>
<sequence length="325" mass="37193">MSSTSSYKQFAHLKIPLEEIQSATNNFSDANIIRKDAFGYEYKGQLLRSGQLIDIVARRLDNKKGLGNKEFWMEVSLLCTSKHRNLVSIVGFCDESGEKMIINKHETRGSLYEYLGDPVLTWIRRLEIFVGVAKVLSYIYHDKGCDFSVIHSDIKSSKILLDDEWEAKLSGFELSITQAAARRNRLCLTDIRHTSEYSDPTYVMSGSLTHKSDVYSLAVILFELLCGKDAVTIDADDRTSTPLAKTYHQEGRIDDMADPGLRKQMNPQSFRIFKETIYYCFQDQRSQRPNINQILIKLEKALECQRKHENPVRLLVSLSLSPSFL</sequence>
<keyword evidence="3" id="KW-1185">Reference proteome</keyword>
<dbReference type="PANTHER" id="PTHR27003">
    <property type="entry name" value="OS07G0166700 PROTEIN"/>
    <property type="match status" value="1"/>
</dbReference>
<proteinExistence type="predicted"/>
<gene>
    <name evidence="2" type="ORF">LSALG_LOCUS37412</name>
</gene>
<accession>A0AA36EJV4</accession>
<dbReference type="Pfam" id="PF07714">
    <property type="entry name" value="PK_Tyr_Ser-Thr"/>
    <property type="match status" value="1"/>
</dbReference>
<dbReference type="GO" id="GO:0005886">
    <property type="term" value="C:plasma membrane"/>
    <property type="evidence" value="ECO:0007669"/>
    <property type="project" value="TreeGrafter"/>
</dbReference>
<evidence type="ECO:0000259" key="1">
    <source>
        <dbReference type="PROSITE" id="PS50011"/>
    </source>
</evidence>
<dbReference type="InterPro" id="IPR000719">
    <property type="entry name" value="Prot_kinase_dom"/>
</dbReference>
<dbReference type="PIRSF" id="PIRSF000654">
    <property type="entry name" value="Integrin-linked_kinase"/>
    <property type="match status" value="1"/>
</dbReference>
<dbReference type="EMBL" id="OX465084">
    <property type="protein sequence ID" value="CAI9298663.1"/>
    <property type="molecule type" value="Genomic_DNA"/>
</dbReference>
<protein>
    <recommendedName>
        <fullName evidence="1">Protein kinase domain-containing protein</fullName>
    </recommendedName>
</protein>
<feature type="domain" description="Protein kinase" evidence="1">
    <location>
        <begin position="27"/>
        <end position="302"/>
    </location>
</feature>
<dbReference type="Gene3D" id="1.10.510.10">
    <property type="entry name" value="Transferase(Phosphotransferase) domain 1"/>
    <property type="match status" value="1"/>
</dbReference>
<dbReference type="InterPro" id="IPR001245">
    <property type="entry name" value="Ser-Thr/Tyr_kinase_cat_dom"/>
</dbReference>